<dbReference type="OrthoDB" id="5772054at2"/>
<keyword evidence="1" id="KW-0175">Coiled coil</keyword>
<keyword evidence="2" id="KW-0732">Signal</keyword>
<evidence type="ECO:0000313" key="3">
    <source>
        <dbReference type="EMBL" id="SDW60876.1"/>
    </source>
</evidence>
<dbReference type="EMBL" id="FNNZ01000006">
    <property type="protein sequence ID" value="SDW60876.1"/>
    <property type="molecule type" value="Genomic_DNA"/>
</dbReference>
<feature type="chain" id="PRO_5011598435" evidence="2">
    <location>
        <begin position="21"/>
        <end position="126"/>
    </location>
</feature>
<proteinExistence type="predicted"/>
<organism evidence="3 4">
    <name type="scientific">Thiocapsa roseopersicina</name>
    <dbReference type="NCBI Taxonomy" id="1058"/>
    <lineage>
        <taxon>Bacteria</taxon>
        <taxon>Pseudomonadati</taxon>
        <taxon>Pseudomonadota</taxon>
        <taxon>Gammaproteobacteria</taxon>
        <taxon>Chromatiales</taxon>
        <taxon>Chromatiaceae</taxon>
        <taxon>Thiocapsa</taxon>
    </lineage>
</organism>
<dbReference type="RefSeq" id="WP_139191883.1">
    <property type="nucleotide sequence ID" value="NZ_FNNZ01000006.1"/>
</dbReference>
<evidence type="ECO:0000313" key="4">
    <source>
        <dbReference type="Proteomes" id="UP000198816"/>
    </source>
</evidence>
<dbReference type="PROSITE" id="PS51257">
    <property type="entry name" value="PROKAR_LIPOPROTEIN"/>
    <property type="match status" value="1"/>
</dbReference>
<accession>A0A1H2UXP5</accession>
<dbReference type="STRING" id="1058.SAMN05421783_10628"/>
<feature type="signal peptide" evidence="2">
    <location>
        <begin position="1"/>
        <end position="20"/>
    </location>
</feature>
<evidence type="ECO:0000256" key="1">
    <source>
        <dbReference type="SAM" id="Coils"/>
    </source>
</evidence>
<dbReference type="Proteomes" id="UP000198816">
    <property type="component" value="Unassembled WGS sequence"/>
</dbReference>
<keyword evidence="4" id="KW-1185">Reference proteome</keyword>
<name>A0A1H2UXP5_THIRO</name>
<reference evidence="4" key="1">
    <citation type="submission" date="2016-10" db="EMBL/GenBank/DDBJ databases">
        <authorList>
            <person name="Varghese N."/>
            <person name="Submissions S."/>
        </authorList>
    </citation>
    <scope>NUCLEOTIDE SEQUENCE [LARGE SCALE GENOMIC DNA]</scope>
    <source>
        <strain evidence="4">DSM 217</strain>
    </source>
</reference>
<feature type="coiled-coil region" evidence="1">
    <location>
        <begin position="57"/>
        <end position="88"/>
    </location>
</feature>
<evidence type="ECO:0000256" key="2">
    <source>
        <dbReference type="SAM" id="SignalP"/>
    </source>
</evidence>
<gene>
    <name evidence="3" type="ORF">SAMN05421783_10628</name>
</gene>
<sequence>MKRPILSAVIVFLTATGLIACGRDQAPVEDAAAPSAEGSRMLDQAVEAAKDAASEAAASAMEKAEAVRDRADREAKEMIDQVKSFLAEDKEEMARDLMDKLSIMKDSLSDPLRAESERLEAMFSDA</sequence>
<dbReference type="AlphaFoldDB" id="A0A1H2UXP5"/>
<protein>
    <submittedName>
        <fullName evidence="3">Putative iron-regulated protein</fullName>
    </submittedName>
</protein>